<evidence type="ECO:0000256" key="6">
    <source>
        <dbReference type="ARBA" id="ARBA00023157"/>
    </source>
</evidence>
<dbReference type="Pfam" id="PF00112">
    <property type="entry name" value="Peptidase_C1"/>
    <property type="match status" value="1"/>
</dbReference>
<dbReference type="PROSITE" id="PS00139">
    <property type="entry name" value="THIOL_PROTEASE_CYS"/>
    <property type="match status" value="1"/>
</dbReference>
<accession>A0A6G1SPN8</accession>
<keyword evidence="4" id="KW-0788">Thiol protease</keyword>
<dbReference type="InterPro" id="IPR025660">
    <property type="entry name" value="Pept_his_AS"/>
</dbReference>
<evidence type="ECO:0000259" key="9">
    <source>
        <dbReference type="SMART" id="SM00848"/>
    </source>
</evidence>
<dbReference type="InterPro" id="IPR039417">
    <property type="entry name" value="Peptidase_C1A_papain-like"/>
</dbReference>
<sequence>MRVPSQVTRIAFLPLVITLVAVALSMIIASGNVQAQEFTTQQQPEAHPLGGLLSLSLTPIRSAVDHASRFLGGIFGQRNGAGDSSTVPQSDDYSSTNGGTEAAALTERTFEVFMRVYNKSYTSPEEFRRRFSIVRKRLEQIRQSVVDYARGRTSFMMGENPFIDREDDELSGMKGIDVPKELKDYLPEERQVLARGTGVRRRRKRSTIEEAPSSGEDVLTSGRSSNGLGKAWYDYSGDQNDYSNDNDDDEEDDDDEEEYYNFIGNKNNTDTTTSEKDPGLIVQQQNLPASKDWRASQCIWKPMDQGSCGCCYAIATMDVIASMRCLRQTTAPALSAQQIIDCSTPRAGYQNFGCKGGWPTRVLKYLQDTRVATRDSCYPFVMRQQYCQLRQVQKQSGCTVNASPTDTRLTYQILNNERDIHRFVATTGPVVTVMKATSKFLMYFQGVFDDQDCTRHRDDVDHAIVIVGYGRENGMDYWLIKNSWGERWGMRGYGKYRRGRNACSIGHWGWAVTS</sequence>
<feature type="region of interest" description="Disordered" evidence="7">
    <location>
        <begin position="81"/>
        <end position="100"/>
    </location>
</feature>
<keyword evidence="2" id="KW-0645">Protease</keyword>
<dbReference type="InterPro" id="IPR013128">
    <property type="entry name" value="Peptidase_C1A"/>
</dbReference>
<name>A0A6G1SPN8_9ACAR</name>
<organism evidence="10">
    <name type="scientific">Aceria tosichella</name>
    <name type="common">wheat curl mite</name>
    <dbReference type="NCBI Taxonomy" id="561515"/>
    <lineage>
        <taxon>Eukaryota</taxon>
        <taxon>Metazoa</taxon>
        <taxon>Ecdysozoa</taxon>
        <taxon>Arthropoda</taxon>
        <taxon>Chelicerata</taxon>
        <taxon>Arachnida</taxon>
        <taxon>Acari</taxon>
        <taxon>Acariformes</taxon>
        <taxon>Trombidiformes</taxon>
        <taxon>Prostigmata</taxon>
        <taxon>Eupodina</taxon>
        <taxon>Eriophyoidea</taxon>
        <taxon>Eriophyidae</taxon>
        <taxon>Eriophyinae</taxon>
        <taxon>Aceriini</taxon>
        <taxon>Aceria</taxon>
    </lineage>
</organism>
<dbReference type="GO" id="GO:0008234">
    <property type="term" value="F:cysteine-type peptidase activity"/>
    <property type="evidence" value="ECO:0007669"/>
    <property type="project" value="UniProtKB-KW"/>
</dbReference>
<dbReference type="SMART" id="SM00848">
    <property type="entry name" value="Inhibitor_I29"/>
    <property type="match status" value="1"/>
</dbReference>
<evidence type="ECO:0000256" key="4">
    <source>
        <dbReference type="ARBA" id="ARBA00022807"/>
    </source>
</evidence>
<dbReference type="PRINTS" id="PR00705">
    <property type="entry name" value="PAPAIN"/>
</dbReference>
<evidence type="ECO:0000256" key="7">
    <source>
        <dbReference type="SAM" id="MobiDB-lite"/>
    </source>
</evidence>
<feature type="compositionally biased region" description="Low complexity" evidence="7">
    <location>
        <begin position="233"/>
        <end position="243"/>
    </location>
</feature>
<comment type="similarity">
    <text evidence="1">Belongs to the peptidase C1 family.</text>
</comment>
<keyword evidence="6" id="KW-1015">Disulfide bond</keyword>
<gene>
    <name evidence="10" type="primary">Ctsh</name>
    <name evidence="10" type="ORF">g.1028</name>
</gene>
<evidence type="ECO:0000256" key="2">
    <source>
        <dbReference type="ARBA" id="ARBA00022670"/>
    </source>
</evidence>
<evidence type="ECO:0000313" key="10">
    <source>
        <dbReference type="EMBL" id="MDE51860.1"/>
    </source>
</evidence>
<dbReference type="InterPro" id="IPR000668">
    <property type="entry name" value="Peptidase_C1A_C"/>
</dbReference>
<feature type="domain" description="Cathepsin propeptide inhibitor" evidence="9">
    <location>
        <begin position="110"/>
        <end position="170"/>
    </location>
</feature>
<feature type="compositionally biased region" description="Acidic residues" evidence="7">
    <location>
        <begin position="244"/>
        <end position="256"/>
    </location>
</feature>
<keyword evidence="3" id="KW-0378">Hydrolase</keyword>
<feature type="domain" description="Peptidase C1A papain C-terminal" evidence="8">
    <location>
        <begin position="287"/>
        <end position="513"/>
    </location>
</feature>
<dbReference type="Gene3D" id="1.10.287.2250">
    <property type="match status" value="1"/>
</dbReference>
<evidence type="ECO:0000256" key="1">
    <source>
        <dbReference type="ARBA" id="ARBA00008455"/>
    </source>
</evidence>
<feature type="compositionally biased region" description="Polar residues" evidence="7">
    <location>
        <begin position="82"/>
        <end position="99"/>
    </location>
</feature>
<dbReference type="PANTHER" id="PTHR12411">
    <property type="entry name" value="CYSTEINE PROTEASE FAMILY C1-RELATED"/>
    <property type="match status" value="1"/>
</dbReference>
<evidence type="ECO:0000259" key="8">
    <source>
        <dbReference type="SMART" id="SM00645"/>
    </source>
</evidence>
<dbReference type="InterPro" id="IPR013201">
    <property type="entry name" value="Prot_inhib_I29"/>
</dbReference>
<dbReference type="Gene3D" id="3.90.70.10">
    <property type="entry name" value="Cysteine proteinases"/>
    <property type="match status" value="1"/>
</dbReference>
<dbReference type="InterPro" id="IPR000169">
    <property type="entry name" value="Pept_cys_AS"/>
</dbReference>
<dbReference type="CDD" id="cd02248">
    <property type="entry name" value="Peptidase_C1A"/>
    <property type="match status" value="1"/>
</dbReference>
<proteinExistence type="inferred from homology"/>
<dbReference type="GO" id="GO:0006508">
    <property type="term" value="P:proteolysis"/>
    <property type="evidence" value="ECO:0007669"/>
    <property type="project" value="UniProtKB-KW"/>
</dbReference>
<feature type="region of interest" description="Disordered" evidence="7">
    <location>
        <begin position="195"/>
        <end position="256"/>
    </location>
</feature>
<dbReference type="InterPro" id="IPR038765">
    <property type="entry name" value="Papain-like_cys_pep_sf"/>
</dbReference>
<dbReference type="SMART" id="SM00645">
    <property type="entry name" value="Pept_C1"/>
    <property type="match status" value="1"/>
</dbReference>
<dbReference type="PROSITE" id="PS00639">
    <property type="entry name" value="THIOL_PROTEASE_HIS"/>
    <property type="match status" value="1"/>
</dbReference>
<keyword evidence="5" id="KW-0865">Zymogen</keyword>
<evidence type="ECO:0000256" key="3">
    <source>
        <dbReference type="ARBA" id="ARBA00022801"/>
    </source>
</evidence>
<dbReference type="Pfam" id="PF08246">
    <property type="entry name" value="Inhibitor_I29"/>
    <property type="match status" value="1"/>
</dbReference>
<dbReference type="AlphaFoldDB" id="A0A6G1SPN8"/>
<reference evidence="10" key="1">
    <citation type="submission" date="2018-10" db="EMBL/GenBank/DDBJ databases">
        <title>Transcriptome assembly of Aceria tosichella (Wheat curl mite) Type 2.</title>
        <authorList>
            <person name="Scully E.D."/>
            <person name="Geib S.M."/>
            <person name="Palmer N.A."/>
            <person name="Gupta A.K."/>
            <person name="Sarath G."/>
            <person name="Tatineni S."/>
        </authorList>
    </citation>
    <scope>NUCLEOTIDE SEQUENCE</scope>
    <source>
        <strain evidence="10">LincolnNE</strain>
    </source>
</reference>
<dbReference type="EMBL" id="GGYP01007089">
    <property type="protein sequence ID" value="MDE51860.1"/>
    <property type="molecule type" value="Transcribed_RNA"/>
</dbReference>
<protein>
    <submittedName>
        <fullName evidence="10">Pro-cathepsin H</fullName>
    </submittedName>
</protein>
<evidence type="ECO:0000256" key="5">
    <source>
        <dbReference type="ARBA" id="ARBA00023145"/>
    </source>
</evidence>
<dbReference type="SUPFAM" id="SSF54001">
    <property type="entry name" value="Cysteine proteinases"/>
    <property type="match status" value="2"/>
</dbReference>